<dbReference type="Proteomes" id="UP001595872">
    <property type="component" value="Unassembled WGS sequence"/>
</dbReference>
<protein>
    <submittedName>
        <fullName evidence="2">DUF397 domain-containing protein</fullName>
    </submittedName>
</protein>
<dbReference type="EMBL" id="JBHSIT010000009">
    <property type="protein sequence ID" value="MFC4911593.1"/>
    <property type="molecule type" value="Genomic_DNA"/>
</dbReference>
<comment type="caution">
    <text evidence="2">The sequence shown here is derived from an EMBL/GenBank/DDBJ whole genome shotgun (WGS) entry which is preliminary data.</text>
</comment>
<accession>A0ABV9U6U4</accession>
<feature type="domain" description="DUF397" evidence="1">
    <location>
        <begin position="5"/>
        <end position="55"/>
    </location>
</feature>
<dbReference type="RefSeq" id="WP_378260647.1">
    <property type="nucleotide sequence ID" value="NZ_JBHSIT010000009.1"/>
</dbReference>
<evidence type="ECO:0000313" key="3">
    <source>
        <dbReference type="Proteomes" id="UP001595872"/>
    </source>
</evidence>
<evidence type="ECO:0000259" key="1">
    <source>
        <dbReference type="Pfam" id="PF04149"/>
    </source>
</evidence>
<gene>
    <name evidence="2" type="ORF">ACFPCY_30115</name>
</gene>
<proteinExistence type="predicted"/>
<dbReference type="InterPro" id="IPR007278">
    <property type="entry name" value="DUF397"/>
</dbReference>
<keyword evidence="3" id="KW-1185">Reference proteome</keyword>
<sequence length="59" mass="6655">MTETRWRKASRSSDKGDDCVELRGLLDGVVVRDSKRPEAGHLLLSRDAFRVAVTRIRGD</sequence>
<evidence type="ECO:0000313" key="2">
    <source>
        <dbReference type="EMBL" id="MFC4911593.1"/>
    </source>
</evidence>
<organism evidence="2 3">
    <name type="scientific">Actinomadura gamaensis</name>
    <dbReference type="NCBI Taxonomy" id="1763541"/>
    <lineage>
        <taxon>Bacteria</taxon>
        <taxon>Bacillati</taxon>
        <taxon>Actinomycetota</taxon>
        <taxon>Actinomycetes</taxon>
        <taxon>Streptosporangiales</taxon>
        <taxon>Thermomonosporaceae</taxon>
        <taxon>Actinomadura</taxon>
    </lineage>
</organism>
<dbReference type="Pfam" id="PF04149">
    <property type="entry name" value="DUF397"/>
    <property type="match status" value="1"/>
</dbReference>
<reference evidence="3" key="1">
    <citation type="journal article" date="2019" name="Int. J. Syst. Evol. Microbiol.">
        <title>The Global Catalogue of Microorganisms (GCM) 10K type strain sequencing project: providing services to taxonomists for standard genome sequencing and annotation.</title>
        <authorList>
            <consortium name="The Broad Institute Genomics Platform"/>
            <consortium name="The Broad Institute Genome Sequencing Center for Infectious Disease"/>
            <person name="Wu L."/>
            <person name="Ma J."/>
        </authorList>
    </citation>
    <scope>NUCLEOTIDE SEQUENCE [LARGE SCALE GENOMIC DNA]</scope>
    <source>
        <strain evidence="3">KLKA75</strain>
    </source>
</reference>
<name>A0ABV9U6U4_9ACTN</name>